<comment type="caution">
    <text evidence="1">The sequence shown here is derived from an EMBL/GenBank/DDBJ whole genome shotgun (WGS) entry which is preliminary data.</text>
</comment>
<dbReference type="EMBL" id="JASBWR010000005">
    <property type="protein sequence ID" value="KAJ9112376.1"/>
    <property type="molecule type" value="Genomic_DNA"/>
</dbReference>
<proteinExistence type="predicted"/>
<keyword evidence="2" id="KW-1185">Reference proteome</keyword>
<gene>
    <name evidence="1" type="ORF">QFC19_000797</name>
</gene>
<organism evidence="1 2">
    <name type="scientific">Naganishia cerealis</name>
    <dbReference type="NCBI Taxonomy" id="610337"/>
    <lineage>
        <taxon>Eukaryota</taxon>
        <taxon>Fungi</taxon>
        <taxon>Dikarya</taxon>
        <taxon>Basidiomycota</taxon>
        <taxon>Agaricomycotina</taxon>
        <taxon>Tremellomycetes</taxon>
        <taxon>Filobasidiales</taxon>
        <taxon>Filobasidiaceae</taxon>
        <taxon>Naganishia</taxon>
    </lineage>
</organism>
<protein>
    <submittedName>
        <fullName evidence="1">Uncharacterized protein</fullName>
    </submittedName>
</protein>
<reference evidence="1" key="1">
    <citation type="submission" date="2023-04" db="EMBL/GenBank/DDBJ databases">
        <title>Draft Genome sequencing of Naganishia species isolated from polar environments using Oxford Nanopore Technology.</title>
        <authorList>
            <person name="Leo P."/>
            <person name="Venkateswaran K."/>
        </authorList>
    </citation>
    <scope>NUCLEOTIDE SEQUENCE</scope>
    <source>
        <strain evidence="1">MNA-CCFEE 5261</strain>
    </source>
</reference>
<accession>A0ACC2WNI8</accession>
<evidence type="ECO:0000313" key="1">
    <source>
        <dbReference type="EMBL" id="KAJ9112376.1"/>
    </source>
</evidence>
<dbReference type="Proteomes" id="UP001241377">
    <property type="component" value="Unassembled WGS sequence"/>
</dbReference>
<sequence length="146" mass="16620">MADVSDPAITEAYENVRSDKKEETWALFDYEDDKSNKLKLTETGSGDIAEFSSKLVPSRASYGFVRIKYSNDEQSIREKFLLIIFIGPDVKVMRRAKVSVHTADVKSVIRAFAMELKVSSTDELKEDVVVNQLRRLGANYDRSKFN</sequence>
<name>A0ACC2WNI8_9TREE</name>
<evidence type="ECO:0000313" key="2">
    <source>
        <dbReference type="Proteomes" id="UP001241377"/>
    </source>
</evidence>